<dbReference type="InterPro" id="IPR010787">
    <property type="entry name" value="DUF1385"/>
</dbReference>
<evidence type="ECO:0000256" key="1">
    <source>
        <dbReference type="SAM" id="MobiDB-lite"/>
    </source>
</evidence>
<feature type="transmembrane region" description="Helical" evidence="2">
    <location>
        <begin position="232"/>
        <end position="253"/>
    </location>
</feature>
<keyword evidence="2" id="KW-0812">Transmembrane</keyword>
<evidence type="ECO:0000313" key="4">
    <source>
        <dbReference type="Proteomes" id="UP001314681"/>
    </source>
</evidence>
<feature type="transmembrane region" description="Helical" evidence="2">
    <location>
        <begin position="106"/>
        <end position="131"/>
    </location>
</feature>
<feature type="transmembrane region" description="Helical" evidence="2">
    <location>
        <begin position="207"/>
        <end position="226"/>
    </location>
</feature>
<feature type="region of interest" description="Disordered" evidence="1">
    <location>
        <begin position="315"/>
        <end position="335"/>
    </location>
</feature>
<keyword evidence="2" id="KW-0472">Membrane</keyword>
<accession>A0ABS6K312</accession>
<dbReference type="RefSeq" id="WP_158352591.1">
    <property type="nucleotide sequence ID" value="NZ_JAHQCX010000001.1"/>
</dbReference>
<proteinExistence type="predicted"/>
<dbReference type="Pfam" id="PF07136">
    <property type="entry name" value="DUF1385"/>
    <property type="match status" value="1"/>
</dbReference>
<reference evidence="3 4" key="1">
    <citation type="submission" date="2021-06" db="EMBL/GenBank/DDBJ databases">
        <title>Description of novel taxa of the family Lachnospiraceae.</title>
        <authorList>
            <person name="Chaplin A.V."/>
            <person name="Sokolova S.R."/>
            <person name="Pikina A.P."/>
            <person name="Korzhanova M."/>
            <person name="Belova V."/>
            <person name="Korostin D."/>
            <person name="Efimov B.A."/>
        </authorList>
    </citation>
    <scope>NUCLEOTIDE SEQUENCE [LARGE SCALE GENOMIC DNA]</scope>
    <source>
        <strain evidence="3 4">ASD4241</strain>
    </source>
</reference>
<dbReference type="EMBL" id="JAHQCX010000001">
    <property type="protein sequence ID" value="MBU9724903.1"/>
    <property type="molecule type" value="Genomic_DNA"/>
</dbReference>
<dbReference type="PANTHER" id="PTHR42867:SF1">
    <property type="entry name" value="MEMBRANE PROTEIN-RELATED"/>
    <property type="match status" value="1"/>
</dbReference>
<protein>
    <submittedName>
        <fullName evidence="3">DUF1385 domain-containing protein</fullName>
    </submittedName>
</protein>
<evidence type="ECO:0000256" key="2">
    <source>
        <dbReference type="SAM" id="Phobius"/>
    </source>
</evidence>
<comment type="caution">
    <text evidence="3">The sequence shown here is derived from an EMBL/GenBank/DDBJ whole genome shotgun (WGS) entry which is preliminary data.</text>
</comment>
<feature type="transmembrane region" description="Helical" evidence="2">
    <location>
        <begin position="137"/>
        <end position="162"/>
    </location>
</feature>
<evidence type="ECO:0000313" key="3">
    <source>
        <dbReference type="EMBL" id="MBU9724903.1"/>
    </source>
</evidence>
<keyword evidence="2" id="KW-1133">Transmembrane helix</keyword>
<dbReference type="PANTHER" id="PTHR42867">
    <property type="entry name" value="MEMBRANE PROTEIN-RELATED"/>
    <property type="match status" value="1"/>
</dbReference>
<name>A0ABS6K312_9FIRM</name>
<gene>
    <name evidence="3" type="ORF">KTH90_02630</name>
</gene>
<dbReference type="Proteomes" id="UP001314681">
    <property type="component" value="Unassembled WGS sequence"/>
</dbReference>
<keyword evidence="4" id="KW-1185">Reference proteome</keyword>
<sequence>MKSSGIGGQAVIEGIMMKHGDEYSVAVRKPDGEIELQISNYEGVIKNAGIKKWPFIRGIFAFIDSLVLGMKTLTFSASFYEEEEETQASKADQVMEKLFKDKAEKVVMGLAIVLSVVLAIGIFMVLPLLIANYFKKYIISYTVLAIIEGAIRIILFISYVALISCMKDIKRVYMYHGAEHKCINCVEHGKELTVENVRSSSKQHKRCGTSFLLMVVIISVFFFMFIRVDSPVLRLLSRVLLVPLIAGVAYEFIRLAGNTDNKLIEILSKPGLWMQGLTTKEPDDSMIEVAITAVEAVFDWKAYLTEEFGAEQLGDKHDVSGSKSIRRKEAGTVTD</sequence>
<organism evidence="3 4">
    <name type="scientific">Diplocloster modestus</name>
    <dbReference type="NCBI Taxonomy" id="2850322"/>
    <lineage>
        <taxon>Bacteria</taxon>
        <taxon>Bacillati</taxon>
        <taxon>Bacillota</taxon>
        <taxon>Clostridia</taxon>
        <taxon>Lachnospirales</taxon>
        <taxon>Lachnospiraceae</taxon>
        <taxon>Diplocloster</taxon>
    </lineage>
</organism>